<dbReference type="EMBL" id="LUCV01000033">
    <property type="protein sequence ID" value="OAI88325.1"/>
    <property type="molecule type" value="Genomic_DNA"/>
</dbReference>
<evidence type="ECO:0000313" key="3">
    <source>
        <dbReference type="Proteomes" id="UP000077752"/>
    </source>
</evidence>
<feature type="compositionally biased region" description="Polar residues" evidence="1">
    <location>
        <begin position="33"/>
        <end position="52"/>
    </location>
</feature>
<proteinExistence type="predicted"/>
<feature type="compositionally biased region" description="Basic and acidic residues" evidence="1">
    <location>
        <begin position="22"/>
        <end position="32"/>
    </location>
</feature>
<evidence type="ECO:0000313" key="2">
    <source>
        <dbReference type="EMBL" id="OAI88325.1"/>
    </source>
</evidence>
<feature type="region of interest" description="Disordered" evidence="1">
    <location>
        <begin position="19"/>
        <end position="59"/>
    </location>
</feature>
<comment type="caution">
    <text evidence="2">The sequence shown here is derived from an EMBL/GenBank/DDBJ whole genome shotgun (WGS) entry which is preliminary data.</text>
</comment>
<sequence length="59" mass="6096">MNKGAALLLLSGLLALGGCFDNSDHPGKDSDPSKPSLQMQQPQSESPASQLAPSKDSDN</sequence>
<evidence type="ECO:0008006" key="4">
    <source>
        <dbReference type="Google" id="ProtNLM"/>
    </source>
</evidence>
<evidence type="ECO:0000256" key="1">
    <source>
        <dbReference type="SAM" id="MobiDB-lite"/>
    </source>
</evidence>
<dbReference type="PROSITE" id="PS51257">
    <property type="entry name" value="PROKAR_LIPOPROTEIN"/>
    <property type="match status" value="1"/>
</dbReference>
<name>A0A177SHL6_PSEPU</name>
<dbReference type="AlphaFoldDB" id="A0A177SHL6"/>
<dbReference type="Proteomes" id="UP000077752">
    <property type="component" value="Unassembled WGS sequence"/>
</dbReference>
<protein>
    <recommendedName>
        <fullName evidence="4">Lipoprotein</fullName>
    </recommendedName>
</protein>
<accession>A0A177SHL6</accession>
<gene>
    <name evidence="2" type="ORF">AYO28_23930</name>
</gene>
<reference evidence="2 3" key="1">
    <citation type="submission" date="2016-03" db="EMBL/GenBank/DDBJ databases">
        <title>Draft Genome Assembly of Pseudomonas putida strain CBF10-2.</title>
        <authorList>
            <person name="Iyer R.S."/>
            <person name="Damania A."/>
        </authorList>
    </citation>
    <scope>NUCLEOTIDE SEQUENCE [LARGE SCALE GENOMIC DNA]</scope>
    <source>
        <strain evidence="2 3">CBF10-2</strain>
    </source>
</reference>
<organism evidence="2 3">
    <name type="scientific">Pseudomonas putida</name>
    <name type="common">Arthrobacter siderocapsulatus</name>
    <dbReference type="NCBI Taxonomy" id="303"/>
    <lineage>
        <taxon>Bacteria</taxon>
        <taxon>Pseudomonadati</taxon>
        <taxon>Pseudomonadota</taxon>
        <taxon>Gammaproteobacteria</taxon>
        <taxon>Pseudomonadales</taxon>
        <taxon>Pseudomonadaceae</taxon>
        <taxon>Pseudomonas</taxon>
    </lineage>
</organism>